<evidence type="ECO:0000313" key="2">
    <source>
        <dbReference type="EMBL" id="SHJ11523.1"/>
    </source>
</evidence>
<sequence>MKDKSTTFFILTLITGIVGFTLGDFAGILFVRILFVIFADLFVVSILAKGLFSDSRQVKNWN</sequence>
<dbReference type="EMBL" id="FQYY01000008">
    <property type="protein sequence ID" value="SHJ11523.1"/>
    <property type="molecule type" value="Genomic_DNA"/>
</dbReference>
<reference evidence="2 3" key="1">
    <citation type="submission" date="2016-11" db="EMBL/GenBank/DDBJ databases">
        <authorList>
            <person name="Jaros S."/>
            <person name="Januszkiewicz K."/>
            <person name="Wedrychowicz H."/>
        </authorList>
    </citation>
    <scope>NUCLEOTIDE SEQUENCE [LARGE SCALE GENOMIC DNA]</scope>
    <source>
        <strain evidence="2 3">DSM 21425</strain>
    </source>
</reference>
<keyword evidence="1" id="KW-1133">Transmembrane helix</keyword>
<evidence type="ECO:0000313" key="3">
    <source>
        <dbReference type="Proteomes" id="UP000184225"/>
    </source>
</evidence>
<protein>
    <recommendedName>
        <fullName evidence="4">DUF1328 domain-containing protein</fullName>
    </recommendedName>
</protein>
<keyword evidence="1" id="KW-0472">Membrane</keyword>
<keyword evidence="1" id="KW-0812">Transmembrane</keyword>
<evidence type="ECO:0008006" key="4">
    <source>
        <dbReference type="Google" id="ProtNLM"/>
    </source>
</evidence>
<gene>
    <name evidence="2" type="ORF">SAMN04488096_108129</name>
</gene>
<feature type="transmembrane region" description="Helical" evidence="1">
    <location>
        <begin position="29"/>
        <end position="52"/>
    </location>
</feature>
<evidence type="ECO:0000256" key="1">
    <source>
        <dbReference type="SAM" id="Phobius"/>
    </source>
</evidence>
<feature type="transmembrane region" description="Helical" evidence="1">
    <location>
        <begin position="7"/>
        <end position="23"/>
    </location>
</feature>
<dbReference type="RefSeq" id="WP_073152660.1">
    <property type="nucleotide sequence ID" value="NZ_FQYY01000008.1"/>
</dbReference>
<organism evidence="2 3">
    <name type="scientific">Mesonia phycicola</name>
    <dbReference type="NCBI Taxonomy" id="579105"/>
    <lineage>
        <taxon>Bacteria</taxon>
        <taxon>Pseudomonadati</taxon>
        <taxon>Bacteroidota</taxon>
        <taxon>Flavobacteriia</taxon>
        <taxon>Flavobacteriales</taxon>
        <taxon>Flavobacteriaceae</taxon>
        <taxon>Mesonia</taxon>
    </lineage>
</organism>
<accession>A0A1M6GNM3</accession>
<keyword evidence="3" id="KW-1185">Reference proteome</keyword>
<dbReference type="Proteomes" id="UP000184225">
    <property type="component" value="Unassembled WGS sequence"/>
</dbReference>
<proteinExistence type="predicted"/>
<name>A0A1M6GNM3_9FLAO</name>
<dbReference type="AlphaFoldDB" id="A0A1M6GNM3"/>
<dbReference type="STRING" id="579105.SAMN04488096_108129"/>
<dbReference type="OrthoDB" id="1453511at2"/>